<name>A0ABD1EYL6_HYPHA</name>
<dbReference type="EMBL" id="JBDJPC010000004">
    <property type="protein sequence ID" value="KAL1506130.1"/>
    <property type="molecule type" value="Genomic_DNA"/>
</dbReference>
<dbReference type="PANTHER" id="PTHR31905:SF2">
    <property type="entry name" value="PROTEIN MIX23"/>
    <property type="match status" value="1"/>
</dbReference>
<reference evidence="4 5" key="1">
    <citation type="submission" date="2024-05" db="EMBL/GenBank/DDBJ databases">
        <title>Genetic variation in Jamaican populations of the coffee berry borer (Hypothenemus hampei).</title>
        <authorList>
            <person name="Errbii M."/>
            <person name="Myrie A."/>
        </authorList>
    </citation>
    <scope>NUCLEOTIDE SEQUENCE [LARGE SCALE GENOMIC DNA]</scope>
    <source>
        <strain evidence="4">JA-Hopewell-2020-01-JO</strain>
        <tissue evidence="4">Whole body</tissue>
    </source>
</reference>
<comment type="caution">
    <text evidence="4">The sequence shown here is derived from an EMBL/GenBank/DDBJ whole genome shotgun (WGS) entry which is preliminary data.</text>
</comment>
<dbReference type="InterPro" id="IPR019171">
    <property type="entry name" value="MIX23"/>
</dbReference>
<sequence length="133" mass="15661">MECPDFSEFQEALKSMRKADDIIVNTINSVIPTDSFHTDHSESCKSIFQQIKQGHDNRENYIKNCITYTTSNIKKLKNERESKADDFNITKSLKSEQTKLRMLKVELTVEDLIKERSMKVFNERCRKYFKPSL</sequence>
<dbReference type="AlphaFoldDB" id="A0ABD1EYL6"/>
<keyword evidence="5" id="KW-1185">Reference proteome</keyword>
<evidence type="ECO:0000313" key="4">
    <source>
        <dbReference type="EMBL" id="KAL1506130.1"/>
    </source>
</evidence>
<comment type="similarity">
    <text evidence="1">Belongs to the MIX23 family.</text>
</comment>
<evidence type="ECO:0000313" key="5">
    <source>
        <dbReference type="Proteomes" id="UP001566132"/>
    </source>
</evidence>
<proteinExistence type="inferred from homology"/>
<evidence type="ECO:0000256" key="1">
    <source>
        <dbReference type="ARBA" id="ARBA00024204"/>
    </source>
</evidence>
<dbReference type="Pfam" id="PF09774">
    <property type="entry name" value="MIX23"/>
    <property type="match status" value="1"/>
</dbReference>
<dbReference type="PANTHER" id="PTHR31905">
    <property type="entry name" value="COILED-COIL DOMAIN-CONTAINING PROTEIN 58"/>
    <property type="match status" value="1"/>
</dbReference>
<evidence type="ECO:0000256" key="3">
    <source>
        <dbReference type="ARBA" id="ARBA00030733"/>
    </source>
</evidence>
<accession>A0ABD1EYL6</accession>
<protein>
    <recommendedName>
        <fullName evidence="2">Protein MIX23</fullName>
    </recommendedName>
    <alternativeName>
        <fullName evidence="3">Coiled-coil domain-containing protein 58</fullName>
    </alternativeName>
</protein>
<evidence type="ECO:0000256" key="2">
    <source>
        <dbReference type="ARBA" id="ARBA00024228"/>
    </source>
</evidence>
<gene>
    <name evidence="4" type="ORF">ABEB36_005552</name>
</gene>
<organism evidence="4 5">
    <name type="scientific">Hypothenemus hampei</name>
    <name type="common">Coffee berry borer</name>
    <dbReference type="NCBI Taxonomy" id="57062"/>
    <lineage>
        <taxon>Eukaryota</taxon>
        <taxon>Metazoa</taxon>
        <taxon>Ecdysozoa</taxon>
        <taxon>Arthropoda</taxon>
        <taxon>Hexapoda</taxon>
        <taxon>Insecta</taxon>
        <taxon>Pterygota</taxon>
        <taxon>Neoptera</taxon>
        <taxon>Endopterygota</taxon>
        <taxon>Coleoptera</taxon>
        <taxon>Polyphaga</taxon>
        <taxon>Cucujiformia</taxon>
        <taxon>Curculionidae</taxon>
        <taxon>Scolytinae</taxon>
        <taxon>Hypothenemus</taxon>
    </lineage>
</organism>
<dbReference type="Proteomes" id="UP001566132">
    <property type="component" value="Unassembled WGS sequence"/>
</dbReference>